<dbReference type="GO" id="GO:0004519">
    <property type="term" value="F:endonuclease activity"/>
    <property type="evidence" value="ECO:0007669"/>
    <property type="project" value="UniProtKB-KW"/>
</dbReference>
<evidence type="ECO:0000256" key="2">
    <source>
        <dbReference type="ARBA" id="ARBA00022759"/>
    </source>
</evidence>
<gene>
    <name evidence="7" type="ORF">A3D53_00280</name>
</gene>
<protein>
    <recommendedName>
        <fullName evidence="9">DUF559 domain-containing protein</fullName>
    </recommendedName>
</protein>
<name>A0A1F6MAI4_9BACT</name>
<evidence type="ECO:0000313" key="7">
    <source>
        <dbReference type="EMBL" id="OGH68635.1"/>
    </source>
</evidence>
<evidence type="ECO:0008006" key="9">
    <source>
        <dbReference type="Google" id="ProtNLM"/>
    </source>
</evidence>
<dbReference type="GO" id="GO:0016787">
    <property type="term" value="F:hydrolase activity"/>
    <property type="evidence" value="ECO:0007669"/>
    <property type="project" value="UniProtKB-KW"/>
</dbReference>
<dbReference type="Proteomes" id="UP000176413">
    <property type="component" value="Unassembled WGS sequence"/>
</dbReference>
<evidence type="ECO:0000256" key="5">
    <source>
        <dbReference type="ARBA" id="ARBA00023204"/>
    </source>
</evidence>
<dbReference type="SUPFAM" id="SSF52980">
    <property type="entry name" value="Restriction endonuclease-like"/>
    <property type="match status" value="1"/>
</dbReference>
<reference evidence="7 8" key="1">
    <citation type="journal article" date="2016" name="Nat. Commun.">
        <title>Thousands of microbial genomes shed light on interconnected biogeochemical processes in an aquifer system.</title>
        <authorList>
            <person name="Anantharaman K."/>
            <person name="Brown C.T."/>
            <person name="Hug L.A."/>
            <person name="Sharon I."/>
            <person name="Castelle C.J."/>
            <person name="Probst A.J."/>
            <person name="Thomas B.C."/>
            <person name="Singh A."/>
            <person name="Wilkins M.J."/>
            <person name="Karaoz U."/>
            <person name="Brodie E.L."/>
            <person name="Williams K.H."/>
            <person name="Hubbard S.S."/>
            <person name="Banfield J.F."/>
        </authorList>
    </citation>
    <scope>NUCLEOTIDE SEQUENCE [LARGE SCALE GENOMIC DNA]</scope>
</reference>
<evidence type="ECO:0000256" key="6">
    <source>
        <dbReference type="ARBA" id="ARBA00029466"/>
    </source>
</evidence>
<dbReference type="GO" id="GO:0006298">
    <property type="term" value="P:mismatch repair"/>
    <property type="evidence" value="ECO:0007669"/>
    <property type="project" value="InterPro"/>
</dbReference>
<dbReference type="EMBL" id="MFQA01000035">
    <property type="protein sequence ID" value="OGH68635.1"/>
    <property type="molecule type" value="Genomic_DNA"/>
</dbReference>
<keyword evidence="4" id="KW-0378">Hydrolase</keyword>
<keyword evidence="1" id="KW-0540">Nuclease</keyword>
<dbReference type="Gene3D" id="3.40.960.10">
    <property type="entry name" value="VSR Endonuclease"/>
    <property type="match status" value="1"/>
</dbReference>
<dbReference type="Pfam" id="PF03852">
    <property type="entry name" value="Vsr"/>
    <property type="match status" value="1"/>
</dbReference>
<keyword evidence="3" id="KW-0227">DNA damage</keyword>
<comment type="caution">
    <text evidence="7">The sequence shown here is derived from an EMBL/GenBank/DDBJ whole genome shotgun (WGS) entry which is preliminary data.</text>
</comment>
<evidence type="ECO:0000313" key="8">
    <source>
        <dbReference type="Proteomes" id="UP000176413"/>
    </source>
</evidence>
<organism evidence="7 8">
    <name type="scientific">Candidatus Magasanikbacteria bacterium RIFCSPHIGHO2_02_FULL_45_10</name>
    <dbReference type="NCBI Taxonomy" id="1798679"/>
    <lineage>
        <taxon>Bacteria</taxon>
        <taxon>Candidatus Magasanikiibacteriota</taxon>
    </lineage>
</organism>
<proteinExistence type="inferred from homology"/>
<dbReference type="InterPro" id="IPR004603">
    <property type="entry name" value="DNA_mismatch_endonuc_vsr"/>
</dbReference>
<accession>A0A1F6MAI4</accession>
<dbReference type="AlphaFoldDB" id="A0A1F6MAI4"/>
<comment type="similarity">
    <text evidence="6">Belongs to the Vsr family.</text>
</comment>
<keyword evidence="2" id="KW-0255">Endonuclease</keyword>
<evidence type="ECO:0000256" key="3">
    <source>
        <dbReference type="ARBA" id="ARBA00022763"/>
    </source>
</evidence>
<dbReference type="InterPro" id="IPR011335">
    <property type="entry name" value="Restrct_endonuc-II-like"/>
</dbReference>
<evidence type="ECO:0000256" key="1">
    <source>
        <dbReference type="ARBA" id="ARBA00022722"/>
    </source>
</evidence>
<keyword evidence="5" id="KW-0234">DNA repair</keyword>
<evidence type="ECO:0000256" key="4">
    <source>
        <dbReference type="ARBA" id="ARBA00022801"/>
    </source>
</evidence>
<sequence>MTKKYNNHLGRNLISKRSPDRITAKRRSVLMSKIRSKETIFELNFIKKISKRTRFKFETNVVDILGKPDIIFRKKKICIFLDSDFWHGWQFPRWRHKMKDSFWIRKIDSNRKRDRRITKSLRLSGWQVIRLWEHQIKYLPEESVREVILRLHSTKNKQKLK</sequence>